<name>A0ABN7BX55_9MOLU</name>
<evidence type="ECO:0000313" key="1">
    <source>
        <dbReference type="EMBL" id="BET39516.1"/>
    </source>
</evidence>
<protein>
    <submittedName>
        <fullName evidence="1">Uncharacterized protein</fullName>
    </submittedName>
</protein>
<sequence length="101" mass="12508">MNIIKKIRDDFPFCKQKQLNKILIDDLFNCFNKNPQNVFIDDSETHFDEQITNQLEKIRYFLDKKDWSNYFFNLQKLMHEQIIKFLSWNKKILIMKFIIKI</sequence>
<gene>
    <name evidence="1" type="ORF">SAP269_21050</name>
</gene>
<reference evidence="2" key="1">
    <citation type="journal article" date="2024" name="FEMS Microbiol. Lett.">
        <title>Genomic insights into Spiroplasma endosymbionts that induce male-killing and protective phenotypes in the pea aphid.</title>
        <authorList>
            <person name="Arai H."/>
            <person name="Legeai F."/>
            <person name="Kageyama D."/>
            <person name="Sugio A."/>
            <person name="Simon J.C."/>
        </authorList>
    </citation>
    <scope>NUCLEOTIDE SEQUENCE [LARGE SCALE GENOMIC DNA]</scope>
    <source>
        <strain evidence="2">sAp269</strain>
    </source>
</reference>
<proteinExistence type="predicted"/>
<dbReference type="Proteomes" id="UP001473424">
    <property type="component" value="Chromosome"/>
</dbReference>
<evidence type="ECO:0000313" key="2">
    <source>
        <dbReference type="Proteomes" id="UP001473424"/>
    </source>
</evidence>
<organism evidence="1 2">
    <name type="scientific">Spiroplasma ixodetis</name>
    <dbReference type="NCBI Taxonomy" id="2141"/>
    <lineage>
        <taxon>Bacteria</taxon>
        <taxon>Bacillati</taxon>
        <taxon>Mycoplasmatota</taxon>
        <taxon>Mollicutes</taxon>
        <taxon>Entomoplasmatales</taxon>
        <taxon>Spiroplasmataceae</taxon>
        <taxon>Spiroplasma</taxon>
    </lineage>
</organism>
<accession>A0ABN7BX55</accession>
<keyword evidence="2" id="KW-1185">Reference proteome</keyword>
<dbReference type="EMBL" id="AP028955">
    <property type="protein sequence ID" value="BET39516.1"/>
    <property type="molecule type" value="Genomic_DNA"/>
</dbReference>